<accession>A0A7I7YW51</accession>
<sequence length="225" mass="22934">MNDGVTNDGTISDLPWVSVFDPVANARALTAIQARGFSAATQLVDRFVRIAESAATGGAAESAGSKAETTAAVGAGGDVDAMLTAWWSMFGRLLRSMPGAAALRGDGAAFDFAGRSAEGGVRLTADGSGVAAAEVWLHNRGAEDIDSVALRCGDLLAHDGTSVSSAAVRFSPERLALPGRSSRGVTIEVEVAPCAAPGCYRGTLLAEGYPDLWLPVTLTLRAPAG</sequence>
<dbReference type="EMBL" id="AP022614">
    <property type="protein sequence ID" value="BBZ45204.1"/>
    <property type="molecule type" value="Genomic_DNA"/>
</dbReference>
<dbReference type="OrthoDB" id="4703237at2"/>
<protein>
    <submittedName>
        <fullName evidence="1">Uncharacterized protein</fullName>
    </submittedName>
</protein>
<gene>
    <name evidence="1" type="ORF">MPRM_24850</name>
</gene>
<evidence type="ECO:0000313" key="2">
    <source>
        <dbReference type="Proteomes" id="UP000467105"/>
    </source>
</evidence>
<dbReference type="RefSeq" id="WP_085267902.1">
    <property type="nucleotide sequence ID" value="NZ_AP022614.1"/>
</dbReference>
<evidence type="ECO:0000313" key="1">
    <source>
        <dbReference type="EMBL" id="BBZ45204.1"/>
    </source>
</evidence>
<name>A0A7I7YW51_9MYCO</name>
<proteinExistence type="predicted"/>
<organism evidence="1 2">
    <name type="scientific">Mycobacterium parmense</name>
    <dbReference type="NCBI Taxonomy" id="185642"/>
    <lineage>
        <taxon>Bacteria</taxon>
        <taxon>Bacillati</taxon>
        <taxon>Actinomycetota</taxon>
        <taxon>Actinomycetes</taxon>
        <taxon>Mycobacteriales</taxon>
        <taxon>Mycobacteriaceae</taxon>
        <taxon>Mycobacterium</taxon>
        <taxon>Mycobacterium simiae complex</taxon>
    </lineage>
</organism>
<dbReference type="AlphaFoldDB" id="A0A7I7YW51"/>
<reference evidence="1 2" key="1">
    <citation type="journal article" date="2019" name="Emerg. Microbes Infect.">
        <title>Comprehensive subspecies identification of 175 nontuberculous mycobacteria species based on 7547 genomic profiles.</title>
        <authorList>
            <person name="Matsumoto Y."/>
            <person name="Kinjo T."/>
            <person name="Motooka D."/>
            <person name="Nabeya D."/>
            <person name="Jung N."/>
            <person name="Uechi K."/>
            <person name="Horii T."/>
            <person name="Iida T."/>
            <person name="Fujita J."/>
            <person name="Nakamura S."/>
        </authorList>
    </citation>
    <scope>NUCLEOTIDE SEQUENCE [LARGE SCALE GENOMIC DNA]</scope>
    <source>
        <strain evidence="1 2">JCM 14742</strain>
    </source>
</reference>
<keyword evidence="2" id="KW-1185">Reference proteome</keyword>
<dbReference type="Proteomes" id="UP000467105">
    <property type="component" value="Chromosome"/>
</dbReference>